<dbReference type="SMART" id="SM00856">
    <property type="entry name" value="PMEI"/>
    <property type="match status" value="1"/>
</dbReference>
<keyword evidence="10" id="KW-0961">Cell wall biogenesis/degradation</keyword>
<dbReference type="NCBIfam" id="TIGR01614">
    <property type="entry name" value="PME_inhib"/>
    <property type="match status" value="1"/>
</dbReference>
<feature type="active site" evidence="12">
    <location>
        <position position="370"/>
    </location>
</feature>
<dbReference type="SUPFAM" id="SSF101148">
    <property type="entry name" value="Plant invertase/pectin methylesterase inhibitor"/>
    <property type="match status" value="1"/>
</dbReference>
<evidence type="ECO:0000256" key="12">
    <source>
        <dbReference type="PROSITE-ProRule" id="PRU10040"/>
    </source>
</evidence>
<dbReference type="OrthoDB" id="2019149at2759"/>
<dbReference type="PROSITE" id="PS00503">
    <property type="entry name" value="PECTINESTERASE_2"/>
    <property type="match status" value="1"/>
</dbReference>
<dbReference type="UniPathway" id="UPA00545">
    <property type="reaction ID" value="UER00823"/>
</dbReference>
<dbReference type="Gene3D" id="2.160.20.10">
    <property type="entry name" value="Single-stranded right-handed beta-helix, Pectin lyase-like"/>
    <property type="match status" value="1"/>
</dbReference>
<dbReference type="GO" id="GO:0004857">
    <property type="term" value="F:enzyme inhibitor activity"/>
    <property type="evidence" value="ECO:0007669"/>
    <property type="project" value="InterPro"/>
</dbReference>
<dbReference type="InterPro" id="IPR033131">
    <property type="entry name" value="Pectinesterase_Asp_AS"/>
</dbReference>
<evidence type="ECO:0000313" key="15">
    <source>
        <dbReference type="EMBL" id="KZV44608.1"/>
    </source>
</evidence>
<keyword evidence="16" id="KW-1185">Reference proteome</keyword>
<gene>
    <name evidence="15" type="ORF">F511_42230</name>
</gene>
<evidence type="ECO:0000256" key="6">
    <source>
        <dbReference type="ARBA" id="ARBA00022512"/>
    </source>
</evidence>
<dbReference type="GO" id="GO:0030599">
    <property type="term" value="F:pectinesterase activity"/>
    <property type="evidence" value="ECO:0007669"/>
    <property type="project" value="UniProtKB-UniRule"/>
</dbReference>
<sequence length="529" mass="57584">MGTTYCIFIFLLLAILPSVSISSWASTNTYSKEISAQCGYTRYPNLCLQTLSRIGSKNQNTDLLYALVNRTISETRLPRSNFVELSSHFVSLQAQQARSAIHECQELTEMALRRLNQAKEAIQKSPERYKEDIQTWLSAAITFLETCKDTAEDHVQSNAALSEIHRKMDYLSELCSNPLALANRITRNPTGELPTRSRRLVGGQKFPSWVSKRDRRLLESGAIEADAVVAKDGSGDFDTISDAIQSAKGGRYVIYVKSGDYNEKISTSKDGITLIGDGKYSTIIYASSSVGKGSSLRGSSTFSITGDGFIARDIGFQNTAGASAGQAIALTVASDRAVLYRCSLVGNQDTLYALSLRQFYRECDIYGTVDYIFGNAAAVFQGCSIILQRPRISGGYDVILANGRSDPGQNTGFSLQDCKITGSSGGHNAYLGRPWKEYSRAVVMQSSIDGVVQSRGWIEWPGYGSSVYKTLYFGEYDNNGAGSGTSGRVGWPGFHVLDTPEASKFTVANFIGGNSWLPSTGVTFVSGLQ</sequence>
<evidence type="ECO:0000256" key="4">
    <source>
        <dbReference type="ARBA" id="ARBA00007786"/>
    </source>
</evidence>
<dbReference type="Pfam" id="PF01095">
    <property type="entry name" value="Pectinesterase"/>
    <property type="match status" value="1"/>
</dbReference>
<dbReference type="Pfam" id="PF04043">
    <property type="entry name" value="PMEI"/>
    <property type="match status" value="1"/>
</dbReference>
<dbReference type="SUPFAM" id="SSF51126">
    <property type="entry name" value="Pectin lyase-like"/>
    <property type="match status" value="1"/>
</dbReference>
<feature type="signal peptide" evidence="13">
    <location>
        <begin position="1"/>
        <end position="21"/>
    </location>
</feature>
<dbReference type="PANTHER" id="PTHR31707">
    <property type="entry name" value="PECTINESTERASE"/>
    <property type="match status" value="1"/>
</dbReference>
<organism evidence="15 16">
    <name type="scientific">Dorcoceras hygrometricum</name>
    <dbReference type="NCBI Taxonomy" id="472368"/>
    <lineage>
        <taxon>Eukaryota</taxon>
        <taxon>Viridiplantae</taxon>
        <taxon>Streptophyta</taxon>
        <taxon>Embryophyta</taxon>
        <taxon>Tracheophyta</taxon>
        <taxon>Spermatophyta</taxon>
        <taxon>Magnoliopsida</taxon>
        <taxon>eudicotyledons</taxon>
        <taxon>Gunneridae</taxon>
        <taxon>Pentapetalae</taxon>
        <taxon>asterids</taxon>
        <taxon>lamiids</taxon>
        <taxon>Lamiales</taxon>
        <taxon>Gesneriaceae</taxon>
        <taxon>Didymocarpoideae</taxon>
        <taxon>Trichosporeae</taxon>
        <taxon>Loxocarpinae</taxon>
        <taxon>Dorcoceras</taxon>
    </lineage>
</organism>
<comment type="pathway">
    <text evidence="2 13">Glycan metabolism; pectin degradation; 2-dehydro-3-deoxy-D-gluconate from pectin: step 1/5.</text>
</comment>
<proteinExistence type="inferred from homology"/>
<dbReference type="EC" id="3.1.1.11" evidence="5 13"/>
<dbReference type="InterPro" id="IPR011050">
    <property type="entry name" value="Pectin_lyase_fold/virulence"/>
</dbReference>
<keyword evidence="8 13" id="KW-0378">Hydrolase</keyword>
<dbReference type="InterPro" id="IPR035513">
    <property type="entry name" value="Invertase/methylesterase_inhib"/>
</dbReference>
<evidence type="ECO:0000259" key="14">
    <source>
        <dbReference type="SMART" id="SM00856"/>
    </source>
</evidence>
<dbReference type="AlphaFoldDB" id="A0A2Z7CCG9"/>
<comment type="similarity">
    <text evidence="3">In the N-terminal section; belongs to the PMEI family.</text>
</comment>
<evidence type="ECO:0000256" key="11">
    <source>
        <dbReference type="ARBA" id="ARBA00047928"/>
    </source>
</evidence>
<name>A0A2Z7CCG9_9LAMI</name>
<protein>
    <recommendedName>
        <fullName evidence="5 13">Pectinesterase</fullName>
        <ecNumber evidence="5 13">3.1.1.11</ecNumber>
    </recommendedName>
</protein>
<dbReference type="GO" id="GO:0042545">
    <property type="term" value="P:cell wall modification"/>
    <property type="evidence" value="ECO:0007669"/>
    <property type="project" value="UniProtKB-UniRule"/>
</dbReference>
<evidence type="ECO:0000256" key="13">
    <source>
        <dbReference type="RuleBase" id="RU000589"/>
    </source>
</evidence>
<dbReference type="Proteomes" id="UP000250235">
    <property type="component" value="Unassembled WGS sequence"/>
</dbReference>
<reference evidence="15 16" key="1">
    <citation type="journal article" date="2015" name="Proc. Natl. Acad. Sci. U.S.A.">
        <title>The resurrection genome of Boea hygrometrica: A blueprint for survival of dehydration.</title>
        <authorList>
            <person name="Xiao L."/>
            <person name="Yang G."/>
            <person name="Zhang L."/>
            <person name="Yang X."/>
            <person name="Zhao S."/>
            <person name="Ji Z."/>
            <person name="Zhou Q."/>
            <person name="Hu M."/>
            <person name="Wang Y."/>
            <person name="Chen M."/>
            <person name="Xu Y."/>
            <person name="Jin H."/>
            <person name="Xiao X."/>
            <person name="Hu G."/>
            <person name="Bao F."/>
            <person name="Hu Y."/>
            <person name="Wan P."/>
            <person name="Li L."/>
            <person name="Deng X."/>
            <person name="Kuang T."/>
            <person name="Xiang C."/>
            <person name="Zhu J.K."/>
            <person name="Oliver M.J."/>
            <person name="He Y."/>
        </authorList>
    </citation>
    <scope>NUCLEOTIDE SEQUENCE [LARGE SCALE GENOMIC DNA]</scope>
    <source>
        <strain evidence="16">cv. XS01</strain>
    </source>
</reference>
<comment type="catalytic activity">
    <reaction evidence="11 13">
        <text>[(1-&gt;4)-alpha-D-galacturonosyl methyl ester](n) + n H2O = [(1-&gt;4)-alpha-D-galacturonosyl](n) + n methanol + n H(+)</text>
        <dbReference type="Rhea" id="RHEA:22380"/>
        <dbReference type="Rhea" id="RHEA-COMP:14570"/>
        <dbReference type="Rhea" id="RHEA-COMP:14573"/>
        <dbReference type="ChEBI" id="CHEBI:15377"/>
        <dbReference type="ChEBI" id="CHEBI:15378"/>
        <dbReference type="ChEBI" id="CHEBI:17790"/>
        <dbReference type="ChEBI" id="CHEBI:140522"/>
        <dbReference type="ChEBI" id="CHEBI:140523"/>
        <dbReference type="EC" id="3.1.1.11"/>
    </reaction>
</comment>
<dbReference type="CDD" id="cd15798">
    <property type="entry name" value="PMEI-like_3"/>
    <property type="match status" value="1"/>
</dbReference>
<comment type="similarity">
    <text evidence="4">In the C-terminal section; belongs to the pectinesterase family.</text>
</comment>
<keyword evidence="7" id="KW-0964">Secreted</keyword>
<evidence type="ECO:0000313" key="16">
    <source>
        <dbReference type="Proteomes" id="UP000250235"/>
    </source>
</evidence>
<evidence type="ECO:0000256" key="1">
    <source>
        <dbReference type="ARBA" id="ARBA00004191"/>
    </source>
</evidence>
<dbReference type="InterPro" id="IPR006501">
    <property type="entry name" value="Pectinesterase_inhib_dom"/>
</dbReference>
<dbReference type="EMBL" id="KQ996637">
    <property type="protein sequence ID" value="KZV44608.1"/>
    <property type="molecule type" value="Genomic_DNA"/>
</dbReference>
<evidence type="ECO:0000256" key="7">
    <source>
        <dbReference type="ARBA" id="ARBA00022525"/>
    </source>
</evidence>
<feature type="domain" description="Pectinesterase inhibitor" evidence="14">
    <location>
        <begin position="29"/>
        <end position="181"/>
    </location>
</feature>
<keyword evidence="9 13" id="KW-0063">Aspartyl esterase</keyword>
<dbReference type="Gene3D" id="1.20.140.40">
    <property type="entry name" value="Invertase/pectin methylesterase inhibitor family protein"/>
    <property type="match status" value="1"/>
</dbReference>
<evidence type="ECO:0000256" key="9">
    <source>
        <dbReference type="ARBA" id="ARBA00023085"/>
    </source>
</evidence>
<evidence type="ECO:0000256" key="2">
    <source>
        <dbReference type="ARBA" id="ARBA00005184"/>
    </source>
</evidence>
<feature type="chain" id="PRO_5016190504" description="Pectinesterase" evidence="13">
    <location>
        <begin position="22"/>
        <end position="529"/>
    </location>
</feature>
<keyword evidence="13" id="KW-0732">Signal</keyword>
<dbReference type="FunFam" id="2.160.20.10:FF:000029">
    <property type="entry name" value="Pectinesterase 4"/>
    <property type="match status" value="1"/>
</dbReference>
<evidence type="ECO:0000256" key="5">
    <source>
        <dbReference type="ARBA" id="ARBA00013229"/>
    </source>
</evidence>
<dbReference type="InterPro" id="IPR000070">
    <property type="entry name" value="Pectinesterase_cat"/>
</dbReference>
<evidence type="ECO:0000256" key="8">
    <source>
        <dbReference type="ARBA" id="ARBA00022801"/>
    </source>
</evidence>
<dbReference type="InterPro" id="IPR012334">
    <property type="entry name" value="Pectin_lyas_fold"/>
</dbReference>
<comment type="subcellular location">
    <subcellularLocation>
        <location evidence="1">Secreted</location>
        <location evidence="1">Cell wall</location>
    </subcellularLocation>
</comment>
<dbReference type="GO" id="GO:0045490">
    <property type="term" value="P:pectin catabolic process"/>
    <property type="evidence" value="ECO:0007669"/>
    <property type="project" value="UniProtKB-UniRule"/>
</dbReference>
<evidence type="ECO:0000256" key="10">
    <source>
        <dbReference type="ARBA" id="ARBA00023316"/>
    </source>
</evidence>
<evidence type="ECO:0000256" key="3">
    <source>
        <dbReference type="ARBA" id="ARBA00006027"/>
    </source>
</evidence>
<keyword evidence="6" id="KW-0134">Cell wall</keyword>
<accession>A0A2Z7CCG9</accession>